<dbReference type="Proteomes" id="UP000198508">
    <property type="component" value="Unassembled WGS sequence"/>
</dbReference>
<name>A0A1I0D5Y1_9FIRM</name>
<dbReference type="EMBL" id="FOIM01000004">
    <property type="protein sequence ID" value="SET27622.1"/>
    <property type="molecule type" value="Genomic_DNA"/>
</dbReference>
<organism evidence="1 2">
    <name type="scientific">Enterocloster lavalensis</name>
    <dbReference type="NCBI Taxonomy" id="460384"/>
    <lineage>
        <taxon>Bacteria</taxon>
        <taxon>Bacillati</taxon>
        <taxon>Bacillota</taxon>
        <taxon>Clostridia</taxon>
        <taxon>Lachnospirales</taxon>
        <taxon>Lachnospiraceae</taxon>
        <taxon>Enterocloster</taxon>
    </lineage>
</organism>
<dbReference type="RefSeq" id="WP_139201129.1">
    <property type="nucleotide sequence ID" value="NZ_DAINWJ010000024.1"/>
</dbReference>
<dbReference type="GeneID" id="93276393"/>
<protein>
    <submittedName>
        <fullName evidence="1">Prepilin-type processing-associated H-X9-DG domain-containing protein</fullName>
    </submittedName>
</protein>
<accession>A0A1I0D5Y1</accession>
<keyword evidence="2" id="KW-1185">Reference proteome</keyword>
<gene>
    <name evidence="1" type="ORF">SAMN05216313_10414</name>
</gene>
<evidence type="ECO:0000313" key="2">
    <source>
        <dbReference type="Proteomes" id="UP000198508"/>
    </source>
</evidence>
<reference evidence="2" key="1">
    <citation type="submission" date="2016-10" db="EMBL/GenBank/DDBJ databases">
        <authorList>
            <person name="Varghese N."/>
            <person name="Submissions S."/>
        </authorList>
    </citation>
    <scope>NUCLEOTIDE SEQUENCE [LARGE SCALE GENOMIC DNA]</scope>
    <source>
        <strain evidence="2">NLAE-zl-G277</strain>
    </source>
</reference>
<sequence length="338" mass="39467">MGEDKKLPGFCPLELTEAMKAMLAEYKMEWSRNRQALIEQYHITNYDEAVCNELSNVRRPLVLVRGRSICREQAMQLIVVEEPLFGKGSDDERSWFDPRSNRGVLKNIFYRQGYSWLSTWVYTDGTIGGNLIHLGKYPELEEFVPMYADLAGKYPFLDMVVSYTLVDECCCFLCDKIDPEFGYDKQCTCKDCIPYLDKIKKYKEVYSVSDFEAFYYSYWETDHVRSDVGNLVCLTIWIHNGQANILFGDPAISKFNEYNTLYCAPEYAFMFSSSLYRDRHTCICDKQFVEDCFESIGKPRNLCNEYVERGFISPFNENAIVVTKDWVIRQYNAYITGK</sequence>
<proteinExistence type="predicted"/>
<dbReference type="AlphaFoldDB" id="A0A1I0D5Y1"/>
<evidence type="ECO:0000313" key="1">
    <source>
        <dbReference type="EMBL" id="SET27622.1"/>
    </source>
</evidence>